<name>E0XV66_9RHOB</name>
<feature type="transmembrane region" description="Helical" evidence="7">
    <location>
        <begin position="323"/>
        <end position="346"/>
    </location>
</feature>
<keyword evidence="4 7" id="KW-0812">Transmembrane</keyword>
<feature type="transmembrane region" description="Helical" evidence="7">
    <location>
        <begin position="182"/>
        <end position="206"/>
    </location>
</feature>
<dbReference type="Gene3D" id="1.10.3720.10">
    <property type="entry name" value="MetI-like"/>
    <property type="match status" value="1"/>
</dbReference>
<dbReference type="SUPFAM" id="SSF161098">
    <property type="entry name" value="MetI-like"/>
    <property type="match status" value="1"/>
</dbReference>
<dbReference type="GO" id="GO:0005886">
    <property type="term" value="C:plasma membrane"/>
    <property type="evidence" value="ECO:0007669"/>
    <property type="project" value="UniProtKB-SubCell"/>
</dbReference>
<dbReference type="PANTHER" id="PTHR43744:SF12">
    <property type="entry name" value="ABC TRANSPORTER PERMEASE PROTEIN MG189-RELATED"/>
    <property type="match status" value="1"/>
</dbReference>
<evidence type="ECO:0000256" key="1">
    <source>
        <dbReference type="ARBA" id="ARBA00004651"/>
    </source>
</evidence>
<organism evidence="9">
    <name type="scientific">uncultured Rhodobacterales bacterium HF4000_03E16</name>
    <dbReference type="NCBI Taxonomy" id="710785"/>
    <lineage>
        <taxon>Bacteria</taxon>
        <taxon>Pseudomonadati</taxon>
        <taxon>Pseudomonadota</taxon>
        <taxon>Alphaproteobacteria</taxon>
        <taxon>Rhodobacterales</taxon>
        <taxon>environmental samples</taxon>
    </lineage>
</organism>
<feature type="transmembrane region" description="Helical" evidence="7">
    <location>
        <begin position="251"/>
        <end position="274"/>
    </location>
</feature>
<sequence length="389" mass="42139">MQGAAAGGAGGAADHHALCGGDHPDHHGLGAQCLSADHVDDQWRAVLRLGGDGDLHLPHRLCQRRRHHSAAGLCRCRRGALWPDDPRADHLAIAGHPDGAASGGGRGMKRLIFGDHQPTSRIALISLAMTALCLIWIYPFVWMLATSLKSNTEIFGNPGLIPESWAWENYARAWTEANMGRYFFNTLFVTVGSVVLVTFATSLMGYILGRFEFPGRTLLFVATVSTVFVPQGFTIIPVFELLSAMGLSTGLLGLTLATSGNAIVIFVVLFAGYFSQLPKELEEAARVEGVSQWQIFWYVMLPLAKPMVVTVLIMQVLNAWNDFLLPLVITLANPAIRTLSVGIYAFKGEQTIDWTGMAAAATISIIPVVLLFILLQRYFINGLAGAVKG</sequence>
<comment type="similarity">
    <text evidence="7">Belongs to the binding-protein-dependent transport system permease family.</text>
</comment>
<evidence type="ECO:0000256" key="2">
    <source>
        <dbReference type="ARBA" id="ARBA00022448"/>
    </source>
</evidence>
<dbReference type="Pfam" id="PF00528">
    <property type="entry name" value="BPD_transp_1"/>
    <property type="match status" value="1"/>
</dbReference>
<feature type="transmembrane region" description="Helical" evidence="7">
    <location>
        <begin position="122"/>
        <end position="145"/>
    </location>
</feature>
<evidence type="ECO:0000313" key="9">
    <source>
        <dbReference type="EMBL" id="ADI18307.1"/>
    </source>
</evidence>
<evidence type="ECO:0000256" key="6">
    <source>
        <dbReference type="ARBA" id="ARBA00023136"/>
    </source>
</evidence>
<dbReference type="PROSITE" id="PS50928">
    <property type="entry name" value="ABC_TM1"/>
    <property type="match status" value="1"/>
</dbReference>
<evidence type="ECO:0000259" key="8">
    <source>
        <dbReference type="PROSITE" id="PS50928"/>
    </source>
</evidence>
<keyword evidence="5 7" id="KW-1133">Transmembrane helix</keyword>
<evidence type="ECO:0000256" key="5">
    <source>
        <dbReference type="ARBA" id="ARBA00022989"/>
    </source>
</evidence>
<evidence type="ECO:0000256" key="7">
    <source>
        <dbReference type="RuleBase" id="RU363032"/>
    </source>
</evidence>
<dbReference type="AlphaFoldDB" id="E0XV66"/>
<dbReference type="GO" id="GO:0055085">
    <property type="term" value="P:transmembrane transport"/>
    <property type="evidence" value="ECO:0007669"/>
    <property type="project" value="InterPro"/>
</dbReference>
<protein>
    <submittedName>
        <fullName evidence="9">ABC-type sugar transport system, permease component</fullName>
    </submittedName>
</protein>
<comment type="subcellular location">
    <subcellularLocation>
        <location evidence="1 7">Cell membrane</location>
        <topology evidence="1 7">Multi-pass membrane protein</topology>
    </subcellularLocation>
</comment>
<feature type="domain" description="ABC transmembrane type-1" evidence="8">
    <location>
        <begin position="183"/>
        <end position="375"/>
    </location>
</feature>
<feature type="transmembrane region" description="Helical" evidence="7">
    <location>
        <begin position="358"/>
        <end position="380"/>
    </location>
</feature>
<dbReference type="InterPro" id="IPR035906">
    <property type="entry name" value="MetI-like_sf"/>
</dbReference>
<keyword evidence="3" id="KW-1003">Cell membrane</keyword>
<keyword evidence="9" id="KW-0762">Sugar transport</keyword>
<evidence type="ECO:0000256" key="4">
    <source>
        <dbReference type="ARBA" id="ARBA00022692"/>
    </source>
</evidence>
<accession>E0XV66</accession>
<proteinExistence type="inferred from homology"/>
<evidence type="ECO:0000256" key="3">
    <source>
        <dbReference type="ARBA" id="ARBA00022475"/>
    </source>
</evidence>
<feature type="transmembrane region" description="Helical" evidence="7">
    <location>
        <begin position="218"/>
        <end position="239"/>
    </location>
</feature>
<keyword evidence="2 7" id="KW-0813">Transport</keyword>
<dbReference type="EMBL" id="GU474886">
    <property type="protein sequence ID" value="ADI18307.1"/>
    <property type="molecule type" value="Genomic_DNA"/>
</dbReference>
<reference evidence="9" key="1">
    <citation type="journal article" date="2011" name="Environ. Microbiol.">
        <title>Time-series analyses of Monterey Bay coastal microbial picoplankton using a 'genome proxy' microarray.</title>
        <authorList>
            <person name="Rich V.I."/>
            <person name="Pham V.D."/>
            <person name="Eppley J."/>
            <person name="Shi Y."/>
            <person name="DeLong E.F."/>
        </authorList>
    </citation>
    <scope>NUCLEOTIDE SEQUENCE</scope>
</reference>
<feature type="transmembrane region" description="Helical" evidence="7">
    <location>
        <begin position="295"/>
        <end position="317"/>
    </location>
</feature>
<dbReference type="InterPro" id="IPR000515">
    <property type="entry name" value="MetI-like"/>
</dbReference>
<dbReference type="CDD" id="cd06261">
    <property type="entry name" value="TM_PBP2"/>
    <property type="match status" value="1"/>
</dbReference>
<dbReference type="PANTHER" id="PTHR43744">
    <property type="entry name" value="ABC TRANSPORTER PERMEASE PROTEIN MG189-RELATED-RELATED"/>
    <property type="match status" value="1"/>
</dbReference>
<keyword evidence="6 7" id="KW-0472">Membrane</keyword>